<protein>
    <submittedName>
        <fullName evidence="1">Uncharacterized protein</fullName>
    </submittedName>
</protein>
<proteinExistence type="predicted"/>
<accession>A0ABP4Z0K6</accession>
<dbReference type="Proteomes" id="UP001501746">
    <property type="component" value="Unassembled WGS sequence"/>
</dbReference>
<dbReference type="RefSeq" id="WP_157426433.1">
    <property type="nucleotide sequence ID" value="NZ_BAAANK010000005.1"/>
</dbReference>
<keyword evidence="2" id="KW-1185">Reference proteome</keyword>
<sequence length="286" mass="30048">MDDLSGAGSTPTIGVEPAPFDVRDFARTAHGSHREGLDLEAIPDAALTREAVRTILTLAELEGATMAHLRNVLVTATHKDARVTAFLVSWAYEKYWVADALRAVAGAAAPVGATRANDASRPAVAAAPVRARGRGPIRRALAGFAQGSDVIGAHLALGCVDDLVLDLAYARLAGDVPTADGTPDPALGDAIRRIRAIKARHSAFFHEEATRRLETSPRAARLARRELSRAAWPLGAASVSDEDRRSFARFALGGDPGSASALERGIRSLAGIDERTAARVTGRLAG</sequence>
<evidence type="ECO:0000313" key="1">
    <source>
        <dbReference type="EMBL" id="GAA1836131.1"/>
    </source>
</evidence>
<dbReference type="EMBL" id="BAAANK010000005">
    <property type="protein sequence ID" value="GAA1836131.1"/>
    <property type="molecule type" value="Genomic_DNA"/>
</dbReference>
<reference evidence="2" key="1">
    <citation type="journal article" date="2019" name="Int. J. Syst. Evol. Microbiol.">
        <title>The Global Catalogue of Microorganisms (GCM) 10K type strain sequencing project: providing services to taxonomists for standard genome sequencing and annotation.</title>
        <authorList>
            <consortium name="The Broad Institute Genomics Platform"/>
            <consortium name="The Broad Institute Genome Sequencing Center for Infectious Disease"/>
            <person name="Wu L."/>
            <person name="Ma J."/>
        </authorList>
    </citation>
    <scope>NUCLEOTIDE SEQUENCE [LARGE SCALE GENOMIC DNA]</scope>
    <source>
        <strain evidence="2">JCM 14323</strain>
    </source>
</reference>
<comment type="caution">
    <text evidence="1">The sequence shown here is derived from an EMBL/GenBank/DDBJ whole genome shotgun (WGS) entry which is preliminary data.</text>
</comment>
<organism evidence="1 2">
    <name type="scientific">Agromyces salentinus</name>
    <dbReference type="NCBI Taxonomy" id="269421"/>
    <lineage>
        <taxon>Bacteria</taxon>
        <taxon>Bacillati</taxon>
        <taxon>Actinomycetota</taxon>
        <taxon>Actinomycetes</taxon>
        <taxon>Micrococcales</taxon>
        <taxon>Microbacteriaceae</taxon>
        <taxon>Agromyces</taxon>
    </lineage>
</organism>
<dbReference type="SUPFAM" id="SSF47240">
    <property type="entry name" value="Ferritin-like"/>
    <property type="match status" value="1"/>
</dbReference>
<dbReference type="InterPro" id="IPR009078">
    <property type="entry name" value="Ferritin-like_SF"/>
</dbReference>
<evidence type="ECO:0000313" key="2">
    <source>
        <dbReference type="Proteomes" id="UP001501746"/>
    </source>
</evidence>
<name>A0ABP4Z0K6_9MICO</name>
<gene>
    <name evidence="1" type="ORF">GCM10009750_21090</name>
</gene>
<dbReference type="InterPro" id="IPR012348">
    <property type="entry name" value="RNR-like"/>
</dbReference>
<dbReference type="Gene3D" id="1.10.620.20">
    <property type="entry name" value="Ribonucleotide Reductase, subunit A"/>
    <property type="match status" value="1"/>
</dbReference>